<dbReference type="InterPro" id="IPR036986">
    <property type="entry name" value="S4_RNA-bd_sf"/>
</dbReference>
<dbReference type="InterPro" id="IPR006225">
    <property type="entry name" value="PsdUridine_synth_RluC/D"/>
</dbReference>
<reference evidence="12" key="1">
    <citation type="submission" date="2019-11" db="EMBL/GenBank/DDBJ databases">
        <title>Isolation and characterization of two novel species in the genus Thiomicrorhabdus.</title>
        <authorList>
            <person name="Mochizuki J."/>
            <person name="Kojima H."/>
            <person name="Fukui M."/>
        </authorList>
    </citation>
    <scope>NUCLEOTIDE SEQUENCE [LARGE SCALE GENOMIC DNA]</scope>
    <source>
        <strain evidence="12">AkT22</strain>
    </source>
</reference>
<dbReference type="InterPro" id="IPR006224">
    <property type="entry name" value="PsdUridine_synth_RluA-like_CS"/>
</dbReference>
<feature type="domain" description="RNA-binding S4" evidence="10">
    <location>
        <begin position="15"/>
        <end position="73"/>
    </location>
</feature>
<evidence type="ECO:0000256" key="7">
    <source>
        <dbReference type="PIRSR" id="PIRSR606225-1"/>
    </source>
</evidence>
<keyword evidence="12" id="KW-1185">Reference proteome</keyword>
<protein>
    <recommendedName>
        <fullName evidence="9">Pseudouridine synthase</fullName>
        <ecNumber evidence="9">5.4.99.-</ecNumber>
    </recommendedName>
</protein>
<dbReference type="RefSeq" id="WP_173291589.1">
    <property type="nucleotide sequence ID" value="NZ_AP021888.1"/>
</dbReference>
<dbReference type="Proteomes" id="UP000501466">
    <property type="component" value="Chromosome"/>
</dbReference>
<organism evidence="11 12">
    <name type="scientific">Thiosulfativibrio zosterae</name>
    <dbReference type="NCBI Taxonomy" id="2675053"/>
    <lineage>
        <taxon>Bacteria</taxon>
        <taxon>Pseudomonadati</taxon>
        <taxon>Pseudomonadota</taxon>
        <taxon>Gammaproteobacteria</taxon>
        <taxon>Thiotrichales</taxon>
        <taxon>Piscirickettsiaceae</taxon>
        <taxon>Thiosulfativibrio</taxon>
    </lineage>
</organism>
<dbReference type="EC" id="5.4.99.-" evidence="9"/>
<evidence type="ECO:0000256" key="6">
    <source>
        <dbReference type="ARBA" id="ARBA00023235"/>
    </source>
</evidence>
<dbReference type="PROSITE" id="PS50889">
    <property type="entry name" value="S4"/>
    <property type="match status" value="1"/>
</dbReference>
<dbReference type="PANTHER" id="PTHR21600:SF92">
    <property type="entry name" value="RIBOSOMAL LARGE SUBUNIT PSEUDOURIDINE SYNTHASE C"/>
    <property type="match status" value="1"/>
</dbReference>
<name>A0A6F8PNX7_9GAMM</name>
<comment type="similarity">
    <text evidence="3 9">Belongs to the pseudouridine synthase RluA family.</text>
</comment>
<comment type="catalytic activity">
    <reaction evidence="9">
        <text>a uridine in RNA = a pseudouridine in RNA</text>
        <dbReference type="Rhea" id="RHEA:48348"/>
        <dbReference type="Rhea" id="RHEA-COMP:12068"/>
        <dbReference type="Rhea" id="RHEA-COMP:12069"/>
        <dbReference type="ChEBI" id="CHEBI:65314"/>
        <dbReference type="ChEBI" id="CHEBI:65315"/>
    </reaction>
</comment>
<dbReference type="InterPro" id="IPR002942">
    <property type="entry name" value="S4_RNA-bd"/>
</dbReference>
<dbReference type="SMART" id="SM00363">
    <property type="entry name" value="S4"/>
    <property type="match status" value="1"/>
</dbReference>
<evidence type="ECO:0000313" key="12">
    <source>
        <dbReference type="Proteomes" id="UP000501466"/>
    </source>
</evidence>
<dbReference type="PANTHER" id="PTHR21600">
    <property type="entry name" value="MITOCHONDRIAL RNA PSEUDOURIDINE SYNTHASE"/>
    <property type="match status" value="1"/>
</dbReference>
<dbReference type="InterPro" id="IPR020103">
    <property type="entry name" value="PsdUridine_synth_cat_dom_sf"/>
</dbReference>
<evidence type="ECO:0000259" key="10">
    <source>
        <dbReference type="SMART" id="SM00363"/>
    </source>
</evidence>
<dbReference type="InterPro" id="IPR006145">
    <property type="entry name" value="PsdUridine_synth_RsuA/RluA"/>
</dbReference>
<dbReference type="CDD" id="cd00165">
    <property type="entry name" value="S4"/>
    <property type="match status" value="1"/>
</dbReference>
<evidence type="ECO:0000256" key="2">
    <source>
        <dbReference type="ARBA" id="ARBA00002876"/>
    </source>
</evidence>
<dbReference type="SUPFAM" id="SSF55174">
    <property type="entry name" value="Alpha-L RNA-binding motif"/>
    <property type="match status" value="1"/>
</dbReference>
<dbReference type="GO" id="GO:0160141">
    <property type="term" value="F:23S rRNA pseudouridine(955/2504/2580) synthase activity"/>
    <property type="evidence" value="ECO:0007669"/>
    <property type="project" value="UniProtKB-EC"/>
</dbReference>
<evidence type="ECO:0000256" key="4">
    <source>
        <dbReference type="ARBA" id="ARBA00022552"/>
    </source>
</evidence>
<dbReference type="NCBIfam" id="NF008249">
    <property type="entry name" value="PRK11025.1"/>
    <property type="match status" value="1"/>
</dbReference>
<dbReference type="EMBL" id="AP021888">
    <property type="protein sequence ID" value="BBP43819.1"/>
    <property type="molecule type" value="Genomic_DNA"/>
</dbReference>
<dbReference type="AlphaFoldDB" id="A0A6F8PNX7"/>
<dbReference type="CDD" id="cd02869">
    <property type="entry name" value="PseudoU_synth_RluA_like"/>
    <property type="match status" value="1"/>
</dbReference>
<dbReference type="NCBIfam" id="TIGR00005">
    <property type="entry name" value="rluA_subfam"/>
    <property type="match status" value="1"/>
</dbReference>
<evidence type="ECO:0000256" key="5">
    <source>
        <dbReference type="ARBA" id="ARBA00022884"/>
    </source>
</evidence>
<accession>A0A6F8PNX7</accession>
<keyword evidence="4" id="KW-0698">rRNA processing</keyword>
<dbReference type="PROSITE" id="PS01129">
    <property type="entry name" value="PSI_RLU"/>
    <property type="match status" value="1"/>
</dbReference>
<feature type="active site" evidence="7">
    <location>
        <position position="137"/>
    </location>
</feature>
<dbReference type="Pfam" id="PF01479">
    <property type="entry name" value="S4"/>
    <property type="match status" value="1"/>
</dbReference>
<evidence type="ECO:0000256" key="3">
    <source>
        <dbReference type="ARBA" id="ARBA00010876"/>
    </source>
</evidence>
<evidence type="ECO:0000256" key="9">
    <source>
        <dbReference type="RuleBase" id="RU362028"/>
    </source>
</evidence>
<keyword evidence="6 9" id="KW-0413">Isomerase</keyword>
<comment type="function">
    <text evidence="2">Responsible for synthesis of pseudouridine from uracil at positions 955, 2504 and 2580 in 23S ribosomal RNA.</text>
</comment>
<dbReference type="Pfam" id="PF00849">
    <property type="entry name" value="PseudoU_synth_2"/>
    <property type="match status" value="1"/>
</dbReference>
<keyword evidence="5 8" id="KW-0694">RNA-binding</keyword>
<dbReference type="GO" id="GO:0003723">
    <property type="term" value="F:RNA binding"/>
    <property type="evidence" value="ECO:0007669"/>
    <property type="project" value="UniProtKB-KW"/>
</dbReference>
<evidence type="ECO:0000256" key="1">
    <source>
        <dbReference type="ARBA" id="ARBA00000381"/>
    </source>
</evidence>
<comment type="catalytic activity">
    <reaction evidence="1">
        <text>uridine(955/2504/2580) in 23S rRNA = pseudouridine(955/2504/2580) in 23S rRNA</text>
        <dbReference type="Rhea" id="RHEA:42528"/>
        <dbReference type="Rhea" id="RHEA-COMP:10099"/>
        <dbReference type="Rhea" id="RHEA-COMP:10100"/>
        <dbReference type="ChEBI" id="CHEBI:65314"/>
        <dbReference type="ChEBI" id="CHEBI:65315"/>
        <dbReference type="EC" id="5.4.99.24"/>
    </reaction>
</comment>
<gene>
    <name evidence="11" type="primary">rluC_2</name>
    <name evidence="11" type="ORF">THMIRHAT_15650</name>
</gene>
<dbReference type="KEGG" id="tzo:THMIRHAT_15650"/>
<dbReference type="SUPFAM" id="SSF55120">
    <property type="entry name" value="Pseudouridine synthase"/>
    <property type="match status" value="1"/>
</dbReference>
<dbReference type="Gene3D" id="3.30.2350.10">
    <property type="entry name" value="Pseudouridine synthase"/>
    <property type="match status" value="1"/>
</dbReference>
<proteinExistence type="inferred from homology"/>
<evidence type="ECO:0000313" key="11">
    <source>
        <dbReference type="EMBL" id="BBP43819.1"/>
    </source>
</evidence>
<dbReference type="InterPro" id="IPR050188">
    <property type="entry name" value="RluA_PseudoU_synthase"/>
</dbReference>
<dbReference type="Gene3D" id="3.10.290.10">
    <property type="entry name" value="RNA-binding S4 domain"/>
    <property type="match status" value="1"/>
</dbReference>
<sequence>MSVQYVEASSEDEGQRLDNFLMRHLRKAPKSLIYRIIRKGEVRINKGRVKPDTRIKAGDIVRIPPVTVPEKLEVTPSDSLLEVLEASILFEDNDIIAFNKPSGLAVHGGSGIQMGLIEAARALRPLAKRMELVHRLDRDTSGCILLAKKAQVLKLLHEQIREDEMSKEYLCLVKGHWPEGKCKVDVPLLKNTLQSGERMVQVSKDGKPSISYFTVQETFADCDLVAVKLKTGRTHQIRVHALSQGCPLVGDDKYGDKDFNKAFKSTGLKRLALHAQFLGFKHPVTEQWIRLEAPLFEDFKQALQVLRKG</sequence>
<evidence type="ECO:0000256" key="8">
    <source>
        <dbReference type="PROSITE-ProRule" id="PRU00182"/>
    </source>
</evidence>
<dbReference type="GO" id="GO:0000455">
    <property type="term" value="P:enzyme-directed rRNA pseudouridine synthesis"/>
    <property type="evidence" value="ECO:0007669"/>
    <property type="project" value="UniProtKB-ARBA"/>
</dbReference>